<reference evidence="1 2" key="1">
    <citation type="submission" date="2021-06" db="EMBL/GenBank/DDBJ databases">
        <title>Caerostris darwini draft genome.</title>
        <authorList>
            <person name="Kono N."/>
            <person name="Arakawa K."/>
        </authorList>
    </citation>
    <scope>NUCLEOTIDE SEQUENCE [LARGE SCALE GENOMIC DNA]</scope>
</reference>
<keyword evidence="2" id="KW-1185">Reference proteome</keyword>
<dbReference type="EMBL" id="BPLQ01007320">
    <property type="protein sequence ID" value="GIY29534.1"/>
    <property type="molecule type" value="Genomic_DNA"/>
</dbReference>
<evidence type="ECO:0000313" key="2">
    <source>
        <dbReference type="Proteomes" id="UP001054837"/>
    </source>
</evidence>
<dbReference type="Proteomes" id="UP001054837">
    <property type="component" value="Unassembled WGS sequence"/>
</dbReference>
<gene>
    <name evidence="1" type="ORF">CDAR_403291</name>
</gene>
<comment type="caution">
    <text evidence="1">The sequence shown here is derived from an EMBL/GenBank/DDBJ whole genome shotgun (WGS) entry which is preliminary data.</text>
</comment>
<sequence>MGRAYQYSRLIRFSVRTPAVQNADAIHSSAGLLSSKFTCIVFTWNRAQRIPREKMKSKRIAETLLSPGLVAFLQIQACFVPEKFCSAFQMHVLPVAESNAEMVDCRRITRLNSALTVEASPWWQLRFYFGTLVSRPYETLIWSEIY</sequence>
<name>A0AAV4S856_9ARAC</name>
<protein>
    <submittedName>
        <fullName evidence="1">Uncharacterized protein</fullName>
    </submittedName>
</protein>
<organism evidence="1 2">
    <name type="scientific">Caerostris darwini</name>
    <dbReference type="NCBI Taxonomy" id="1538125"/>
    <lineage>
        <taxon>Eukaryota</taxon>
        <taxon>Metazoa</taxon>
        <taxon>Ecdysozoa</taxon>
        <taxon>Arthropoda</taxon>
        <taxon>Chelicerata</taxon>
        <taxon>Arachnida</taxon>
        <taxon>Araneae</taxon>
        <taxon>Araneomorphae</taxon>
        <taxon>Entelegynae</taxon>
        <taxon>Araneoidea</taxon>
        <taxon>Araneidae</taxon>
        <taxon>Caerostris</taxon>
    </lineage>
</organism>
<accession>A0AAV4S856</accession>
<dbReference type="AlphaFoldDB" id="A0AAV4S856"/>
<evidence type="ECO:0000313" key="1">
    <source>
        <dbReference type="EMBL" id="GIY29534.1"/>
    </source>
</evidence>
<proteinExistence type="predicted"/>